<accession>A0A401G025</accession>
<evidence type="ECO:0000313" key="2">
    <source>
        <dbReference type="EMBL" id="GBC62560.1"/>
    </source>
</evidence>
<name>A0A401G025_9BACT</name>
<proteinExistence type="predicted"/>
<dbReference type="GO" id="GO:0006313">
    <property type="term" value="P:DNA transposition"/>
    <property type="evidence" value="ECO:0007669"/>
    <property type="project" value="InterPro"/>
</dbReference>
<dbReference type="OrthoDB" id="2680559at2"/>
<evidence type="ECO:0000259" key="1">
    <source>
        <dbReference type="Pfam" id="PF01609"/>
    </source>
</evidence>
<protein>
    <submittedName>
        <fullName evidence="2">IS4 family transposase</fullName>
    </submittedName>
</protein>
<dbReference type="Pfam" id="PF01609">
    <property type="entry name" value="DDE_Tnp_1"/>
    <property type="match status" value="1"/>
</dbReference>
<dbReference type="RefSeq" id="WP_124329725.1">
    <property type="nucleotide sequence ID" value="NZ_BEXT01000001.1"/>
</dbReference>
<dbReference type="InterPro" id="IPR002559">
    <property type="entry name" value="Transposase_11"/>
</dbReference>
<evidence type="ECO:0000313" key="3">
    <source>
        <dbReference type="Proteomes" id="UP000288096"/>
    </source>
</evidence>
<dbReference type="SUPFAM" id="SSF53098">
    <property type="entry name" value="Ribonuclease H-like"/>
    <property type="match status" value="1"/>
</dbReference>
<gene>
    <name evidence="2" type="ORF">DENIS_3532</name>
</gene>
<keyword evidence="3" id="KW-1185">Reference proteome</keyword>
<dbReference type="GO" id="GO:0003677">
    <property type="term" value="F:DNA binding"/>
    <property type="evidence" value="ECO:0007669"/>
    <property type="project" value="InterPro"/>
</dbReference>
<comment type="caution">
    <text evidence="2">The sequence shown here is derived from an EMBL/GenBank/DDBJ whole genome shotgun (WGS) entry which is preliminary data.</text>
</comment>
<sequence length="155" mass="17499">MTAPMHDSRAEPLSPFKRIFLEDSTQCSLNEKLADEFRGSGGSASRSSVKINLIYEFKNHTIQDISISSGNVPDQSSAEAIPEHIRADDLILRDLGYFATDVLGRIRDREAFYLSRLPIKMPFLLICRICSMKNSPFSLKRIRMYISVKIKCPAA</sequence>
<organism evidence="2 3">
    <name type="scientific">Desulfonema ishimotonii</name>
    <dbReference type="NCBI Taxonomy" id="45657"/>
    <lineage>
        <taxon>Bacteria</taxon>
        <taxon>Pseudomonadati</taxon>
        <taxon>Thermodesulfobacteriota</taxon>
        <taxon>Desulfobacteria</taxon>
        <taxon>Desulfobacterales</taxon>
        <taxon>Desulfococcaceae</taxon>
        <taxon>Desulfonema</taxon>
    </lineage>
</organism>
<dbReference type="AlphaFoldDB" id="A0A401G025"/>
<dbReference type="GO" id="GO:0004803">
    <property type="term" value="F:transposase activity"/>
    <property type="evidence" value="ECO:0007669"/>
    <property type="project" value="InterPro"/>
</dbReference>
<reference evidence="3" key="1">
    <citation type="submission" date="2017-11" db="EMBL/GenBank/DDBJ databases">
        <authorList>
            <person name="Watanabe M."/>
            <person name="Kojima H."/>
        </authorList>
    </citation>
    <scope>NUCLEOTIDE SEQUENCE [LARGE SCALE GENOMIC DNA]</scope>
    <source>
        <strain evidence="3">Tokyo 01</strain>
    </source>
</reference>
<dbReference type="InterPro" id="IPR012337">
    <property type="entry name" value="RNaseH-like_sf"/>
</dbReference>
<reference evidence="3" key="2">
    <citation type="submission" date="2019-01" db="EMBL/GenBank/DDBJ databases">
        <title>Genome sequence of Desulfonema ishimotonii strain Tokyo 01.</title>
        <authorList>
            <person name="Fukui M."/>
        </authorList>
    </citation>
    <scope>NUCLEOTIDE SEQUENCE [LARGE SCALE GENOMIC DNA]</scope>
    <source>
        <strain evidence="3">Tokyo 01</strain>
    </source>
</reference>
<dbReference type="Proteomes" id="UP000288096">
    <property type="component" value="Unassembled WGS sequence"/>
</dbReference>
<feature type="domain" description="Transposase IS4-like" evidence="1">
    <location>
        <begin position="16"/>
        <end position="117"/>
    </location>
</feature>
<dbReference type="EMBL" id="BEXT01000001">
    <property type="protein sequence ID" value="GBC62560.1"/>
    <property type="molecule type" value="Genomic_DNA"/>
</dbReference>